<dbReference type="RefSeq" id="WP_062795019.1">
    <property type="nucleotide sequence ID" value="NZ_RBKV01000001.1"/>
</dbReference>
<dbReference type="Proteomes" id="UP000274762">
    <property type="component" value="Unassembled WGS sequence"/>
</dbReference>
<comment type="caution">
    <text evidence="2">The sequence shown here is derived from an EMBL/GenBank/DDBJ whole genome shotgun (WGS) entry which is preliminary data.</text>
</comment>
<reference evidence="2 3" key="1">
    <citation type="submission" date="2018-10" db="EMBL/GenBank/DDBJ databases">
        <title>Sequencing the genomes of 1000 actinobacteria strains.</title>
        <authorList>
            <person name="Klenk H.-P."/>
        </authorList>
    </citation>
    <scope>NUCLEOTIDE SEQUENCE [LARGE SCALE GENOMIC DNA]</scope>
    <source>
        <strain evidence="2 3">DSM 44343</strain>
    </source>
</reference>
<evidence type="ECO:0000313" key="3">
    <source>
        <dbReference type="Proteomes" id="UP000274762"/>
    </source>
</evidence>
<dbReference type="EMBL" id="RBKV01000001">
    <property type="protein sequence ID" value="RKR97367.1"/>
    <property type="molecule type" value="Genomic_DNA"/>
</dbReference>
<protein>
    <submittedName>
        <fullName evidence="2">Zinc ribbon family protein</fullName>
    </submittedName>
</protein>
<dbReference type="InterPro" id="IPR031493">
    <property type="entry name" value="Zinc_ribbon_15"/>
</dbReference>
<dbReference type="Pfam" id="PF17032">
    <property type="entry name" value="Zn_ribbon_15"/>
    <property type="match status" value="1"/>
</dbReference>
<accession>A0A495K7V0</accession>
<evidence type="ECO:0000259" key="1">
    <source>
        <dbReference type="Pfam" id="PF17032"/>
    </source>
</evidence>
<gene>
    <name evidence="2" type="ORF">DFJ75_4238</name>
</gene>
<organism evidence="2 3">
    <name type="scientific">Williamsia marianensis</name>
    <dbReference type="NCBI Taxonomy" id="85044"/>
    <lineage>
        <taxon>Bacteria</taxon>
        <taxon>Bacillati</taxon>
        <taxon>Actinomycetota</taxon>
        <taxon>Actinomycetes</taxon>
        <taxon>Mycobacteriales</taxon>
        <taxon>Nocardiaceae</taxon>
        <taxon>Williamsia</taxon>
    </lineage>
</organism>
<name>A0A315SI56_WILMA</name>
<accession>A0A315SI56</accession>
<feature type="domain" description="Zinc-ribbon 15" evidence="1">
    <location>
        <begin position="25"/>
        <end position="68"/>
    </location>
</feature>
<evidence type="ECO:0000313" key="2">
    <source>
        <dbReference type="EMBL" id="RKR97367.1"/>
    </source>
</evidence>
<dbReference type="AlphaFoldDB" id="A0A315SI56"/>
<sequence length="71" mass="8258">MLGFVFFIFGFGTKQKHLGPGQTRTCPHCNNTTQWARIKQYQQFTLFFIPIARWKRRQFEQCGICGTVAAV</sequence>
<proteinExistence type="predicted"/>